<dbReference type="EMBL" id="JASJOS010000015">
    <property type="protein sequence ID" value="MDJ1484543.1"/>
    <property type="molecule type" value="Genomic_DNA"/>
</dbReference>
<keyword evidence="2" id="KW-0560">Oxidoreductase</keyword>
<dbReference type="SUPFAM" id="SSF51735">
    <property type="entry name" value="NAD(P)-binding Rossmann-fold domains"/>
    <property type="match status" value="1"/>
</dbReference>
<accession>A0AAE3QW91</accession>
<dbReference type="InterPro" id="IPR002347">
    <property type="entry name" value="SDR_fam"/>
</dbReference>
<comment type="caution">
    <text evidence="3">The sequence shown here is derived from an EMBL/GenBank/DDBJ whole genome shotgun (WGS) entry which is preliminary data.</text>
</comment>
<dbReference type="InterPro" id="IPR036291">
    <property type="entry name" value="NAD(P)-bd_dom_sf"/>
</dbReference>
<dbReference type="GO" id="GO:0016491">
    <property type="term" value="F:oxidoreductase activity"/>
    <property type="evidence" value="ECO:0007669"/>
    <property type="project" value="UniProtKB-KW"/>
</dbReference>
<evidence type="ECO:0000256" key="2">
    <source>
        <dbReference type="ARBA" id="ARBA00023002"/>
    </source>
</evidence>
<dbReference type="PRINTS" id="PR00081">
    <property type="entry name" value="GDHRDH"/>
</dbReference>
<comment type="similarity">
    <text evidence="1">Belongs to the short-chain dehydrogenases/reductases (SDR) family.</text>
</comment>
<dbReference type="Gene3D" id="3.40.50.720">
    <property type="entry name" value="NAD(P)-binding Rossmann-like Domain"/>
    <property type="match status" value="1"/>
</dbReference>
<proteinExistence type="inferred from homology"/>
<gene>
    <name evidence="3" type="ORF">QNI16_28855</name>
</gene>
<dbReference type="RefSeq" id="WP_313985995.1">
    <property type="nucleotide sequence ID" value="NZ_JASJOS010000015.1"/>
</dbReference>
<dbReference type="Proteomes" id="UP001241110">
    <property type="component" value="Unassembled WGS sequence"/>
</dbReference>
<protein>
    <submittedName>
        <fullName evidence="3">Short chain dehydrogenase</fullName>
    </submittedName>
</protein>
<name>A0AAE3QW91_9BACT</name>
<dbReference type="NCBIfam" id="NF005754">
    <property type="entry name" value="PRK07578.1"/>
    <property type="match status" value="1"/>
</dbReference>
<dbReference type="Pfam" id="PF13561">
    <property type="entry name" value="adh_short_C2"/>
    <property type="match status" value="1"/>
</dbReference>
<dbReference type="CDD" id="cd11731">
    <property type="entry name" value="Lin1944_like_SDR_c"/>
    <property type="match status" value="1"/>
</dbReference>
<evidence type="ECO:0000256" key="1">
    <source>
        <dbReference type="ARBA" id="ARBA00006484"/>
    </source>
</evidence>
<dbReference type="PANTHER" id="PTHR43477">
    <property type="entry name" value="DIHYDROANTICAPSIN 7-DEHYDROGENASE"/>
    <property type="match status" value="1"/>
</dbReference>
<dbReference type="InterPro" id="IPR051122">
    <property type="entry name" value="SDR_DHRS6-like"/>
</dbReference>
<evidence type="ECO:0000313" key="4">
    <source>
        <dbReference type="Proteomes" id="UP001241110"/>
    </source>
</evidence>
<reference evidence="3" key="1">
    <citation type="submission" date="2023-05" db="EMBL/GenBank/DDBJ databases">
        <authorList>
            <person name="Zhang X."/>
        </authorList>
    </citation>
    <scope>NUCLEOTIDE SEQUENCE</scope>
    <source>
        <strain evidence="3">YF14B1</strain>
    </source>
</reference>
<dbReference type="AlphaFoldDB" id="A0AAE3QW91"/>
<sequence length="200" mass="21133">MKILIIGANGTIGKKVAQALSSKHEIITAGRTSGDIQMDITSAQSIEAGFKQMGSLDACICTAGTGYYGKLDTMTEENVYSGIRNKLMGQINVVLIGQHYLNDNGSITLTSGILSEEPVRNSSCVAMLNGGINSFVLAASLELTRGIRINVVSPGLVEDSVERYGASFPGIDPVPMNKVVNAYIRSTEGAITGKILKVYA</sequence>
<organism evidence="3 4">
    <name type="scientific">Xanthocytophaga flava</name>
    <dbReference type="NCBI Taxonomy" id="3048013"/>
    <lineage>
        <taxon>Bacteria</taxon>
        <taxon>Pseudomonadati</taxon>
        <taxon>Bacteroidota</taxon>
        <taxon>Cytophagia</taxon>
        <taxon>Cytophagales</taxon>
        <taxon>Rhodocytophagaceae</taxon>
        <taxon>Xanthocytophaga</taxon>
    </lineage>
</organism>
<dbReference type="PANTHER" id="PTHR43477:SF1">
    <property type="entry name" value="DIHYDROANTICAPSIN 7-DEHYDROGENASE"/>
    <property type="match status" value="1"/>
</dbReference>
<evidence type="ECO:0000313" key="3">
    <source>
        <dbReference type="EMBL" id="MDJ1484543.1"/>
    </source>
</evidence>